<evidence type="ECO:0000313" key="13">
    <source>
        <dbReference type="Proteomes" id="UP000650582"/>
    </source>
</evidence>
<protein>
    <submittedName>
        <fullName evidence="12">Pep3/Vps18/deep orange family</fullName>
    </submittedName>
</protein>
<comment type="similarity">
    <text evidence="1">Belongs to the VPS18 family.</text>
</comment>
<feature type="region of interest" description="Disordered" evidence="9">
    <location>
        <begin position="311"/>
        <end position="401"/>
    </location>
</feature>
<reference evidence="12" key="1">
    <citation type="submission" date="2020-09" db="EMBL/GenBank/DDBJ databases">
        <title>Comparative genome analyses of four rice-infecting Rhizoctonia solani isolates reveal extensive enrichment of homogalacturonan modification genes.</title>
        <authorList>
            <person name="Lee D.-Y."/>
            <person name="Jeon J."/>
            <person name="Kim K.-T."/>
            <person name="Cheong K."/>
            <person name="Song H."/>
            <person name="Choi G."/>
            <person name="Ko J."/>
            <person name="Opiyo S.O."/>
            <person name="Zuo S."/>
            <person name="Madhav S."/>
            <person name="Lee Y.-H."/>
            <person name="Wang G.-L."/>
        </authorList>
    </citation>
    <scope>NUCLEOTIDE SEQUENCE</scope>
    <source>
        <strain evidence="12">AG1-IA YN-7</strain>
    </source>
</reference>
<evidence type="ECO:0000313" key="12">
    <source>
        <dbReference type="EMBL" id="KAF8680010.1"/>
    </source>
</evidence>
<dbReference type="GO" id="GO:0008270">
    <property type="term" value="F:zinc ion binding"/>
    <property type="evidence" value="ECO:0007669"/>
    <property type="project" value="UniProtKB-KW"/>
</dbReference>
<dbReference type="GO" id="GO:0006886">
    <property type="term" value="P:intracellular protein transport"/>
    <property type="evidence" value="ECO:0007669"/>
    <property type="project" value="UniProtKB-UniRule"/>
</dbReference>
<evidence type="ECO:0000256" key="8">
    <source>
        <dbReference type="SAM" id="Coils"/>
    </source>
</evidence>
<dbReference type="CDD" id="cd16462">
    <property type="entry name" value="RING-H2_Pep3p-like"/>
    <property type="match status" value="1"/>
</dbReference>
<dbReference type="EMBL" id="JACYCC010000037">
    <property type="protein sequence ID" value="KAF8680010.1"/>
    <property type="molecule type" value="Genomic_DNA"/>
</dbReference>
<dbReference type="Pfam" id="PF26148">
    <property type="entry name" value="VPS18_RING_C"/>
    <property type="match status" value="1"/>
</dbReference>
<dbReference type="GO" id="GO:0007033">
    <property type="term" value="P:vacuole organization"/>
    <property type="evidence" value="ECO:0007669"/>
    <property type="project" value="TreeGrafter"/>
</dbReference>
<evidence type="ECO:0000256" key="7">
    <source>
        <dbReference type="PROSITE-ProRule" id="PRU01006"/>
    </source>
</evidence>
<proteinExistence type="inferred from homology"/>
<dbReference type="InterPro" id="IPR058919">
    <property type="entry name" value="Pep3/Vps18_RING_C"/>
</dbReference>
<dbReference type="PANTHER" id="PTHR23323">
    <property type="entry name" value="VACUOLAR PROTEIN SORTING-ASSOCIATED PROTEIN"/>
    <property type="match status" value="1"/>
</dbReference>
<dbReference type="InterPro" id="IPR000547">
    <property type="entry name" value="Clathrin_H-chain/VPS_repeat"/>
</dbReference>
<evidence type="ECO:0000256" key="1">
    <source>
        <dbReference type="ARBA" id="ARBA00010454"/>
    </source>
</evidence>
<name>A0A8H7HA71_9AGAM</name>
<evidence type="ECO:0000256" key="5">
    <source>
        <dbReference type="ARBA" id="ARBA00023136"/>
    </source>
</evidence>
<keyword evidence="3" id="KW-0863">Zinc-finger</keyword>
<keyword evidence="4" id="KW-0862">Zinc</keyword>
<evidence type="ECO:0000256" key="4">
    <source>
        <dbReference type="ARBA" id="ARBA00022833"/>
    </source>
</evidence>
<gene>
    <name evidence="12" type="ORF">RHS04_04696</name>
</gene>
<dbReference type="GO" id="GO:0030674">
    <property type="term" value="F:protein-macromolecule adaptor activity"/>
    <property type="evidence" value="ECO:0007669"/>
    <property type="project" value="TreeGrafter"/>
</dbReference>
<dbReference type="PANTHER" id="PTHR23323:SF26">
    <property type="entry name" value="VACUOLAR PROTEIN SORTING-ASSOCIATED PROTEIN 18 HOMOLOG"/>
    <property type="match status" value="1"/>
</dbReference>
<evidence type="ECO:0000256" key="6">
    <source>
        <dbReference type="ARBA" id="ARBA00029433"/>
    </source>
</evidence>
<keyword evidence="5" id="KW-0472">Membrane</keyword>
<evidence type="ECO:0000256" key="2">
    <source>
        <dbReference type="ARBA" id="ARBA00022723"/>
    </source>
</evidence>
<feature type="compositionally biased region" description="Low complexity" evidence="9">
    <location>
        <begin position="327"/>
        <end position="338"/>
    </location>
</feature>
<organism evidence="12 13">
    <name type="scientific">Rhizoctonia solani</name>
    <dbReference type="NCBI Taxonomy" id="456999"/>
    <lineage>
        <taxon>Eukaryota</taxon>
        <taxon>Fungi</taxon>
        <taxon>Dikarya</taxon>
        <taxon>Basidiomycota</taxon>
        <taxon>Agaricomycotina</taxon>
        <taxon>Agaricomycetes</taxon>
        <taxon>Cantharellales</taxon>
        <taxon>Ceratobasidiaceae</taxon>
        <taxon>Rhizoctonia</taxon>
    </lineage>
</organism>
<feature type="domain" description="Pep3/Vps18 beta-propeller" evidence="10">
    <location>
        <begin position="565"/>
        <end position="956"/>
    </location>
</feature>
<feature type="coiled-coil region" evidence="8">
    <location>
        <begin position="1378"/>
        <end position="1405"/>
    </location>
</feature>
<feature type="compositionally biased region" description="Polar residues" evidence="9">
    <location>
        <begin position="346"/>
        <end position="359"/>
    </location>
</feature>
<sequence length="1640" mass="181836">MSEAITPANESVDTERVGSISQVSGHQHVLVACGDSFVGPLKLLNRGRVLVKRFSGASAKGLGNKNSVSQTGVLVTQLLDTYKPEQVLFVFGQVDLHILYLWKALKAQRDGSDPPTPDDWRLTVLNSYTTFLRNNILTRRLSAGDSGYLRNIFVASVIAPCVNQDDYLDESVRKYQRREEDAVQTRDLHLADSRVPTDIHTRRAMVQEFNAALSLFCEDNNVRFVDINKHIVTGEGEVKPEVLDHDPSTIHVQWESTIRYWVEELTEAGLTENDIHVDLNDSALQYEAEKKGRMQRRKVTAADATLSPTLSDYSVMSEDPGSPLLLPRSTTWTRGRSSTPPPISHARTTQASPEHNSSWRGRMELGRGRGNTGSPPRGPKPSRFQFGSSSRNRAEKDDNWRSHARIHSASHVPSTADLTGVFQLTNSSPVLTPLQSPLFGEFPRSSELATRDEELTQQTELDGIHACIYSSAKPRCSSLAGQVHVTALCLLSSNNGASVVTPSQTSVSSTMFDEYVEHSGRPGVVTSPKTRALPQLHYEGFEPNTTAAGGLETPIATRGTPDEEPIFRLAPVQYTPPAQITNLVVSNNILIICFNNNNLHRIDMAMQDYIGELSLGKKPQEATVHKMFLDPSGKHLLITTAQGDNYYLYEGWKKSKQLGRLKMVIEAVAWNDEKLFPYSGASSQSGPSTHEILLGGRNGTIYEALISPAEEFFKSPDRYVQAVYTLPDKQSVCGIKFERLKDDPSRAVVVIATASRLYQLVGPVGGKADTDGSRVFETLFASYNRDTPAKYMELSGGLQYSTLQFYSPEHAGGAPGKRLAWLTSRGLFHATLATARQLAEDLSSQDFLDTSSLLPYPTSLADGSSRSPGGNNFPLGVVLTEFHFLLLLSDRVMGYSRLDDSLIYDEAISLVSRSFLDPSTLSSIGQRRAERLLGIVSDPINRTLWIYSTNGLYEVVRVDEERDVWKIYLDKADYALALKFAKLPRHRDTVLAAQGAAFFNQGQFIQAAQSYSQSASAPFEEVALKFVDVGERDALRYFLRSRLATTRKTDVTQRAMLATWLIEFYLSKCNELDDLIASSSASNDVSNLQAEQIHLEEELQEFFETYKANLDRKTTYDLIRGHGRTDVFLDFAGVTGDFERIIEHWVSEEEWVKAIDVLHRQPDLELYYRFASAMIRSAPKETVDAWTRRPALDPIRLIPALLQQQHRPVNPLQQNHSVRYLNHLVFEQGNTTPTIHNLIVTFLAANNDDGPLLRFLTTAPSDPISSRPYYDLDYALRICRTNGRIQPCVHIYAKMGLYEESVSLALEKGDLELAQITANMPEDDIQLRKKLWLKVARYVVEDKKDIKTAMQFLSNTELLKIEDILPFFPDFVVIDDFKDDICNALEDYSARIVELKQDMDGAMESAAAVSRDISQLKNRFVIIEQGERCTQCQAPLLLRQFYAFPCQHTFHADCLIGLAKESLSAVQLRRIVALQTELVKLASSQQTNGQPVISAPVAPVPPSTPQASRASTQAQRTLLSATFATGGVNGSLTRALNPLTAAATMGSVMVTASDKLRDLIVPDALATAVGVWGDRGKAIGGAIGINHNHANEGETGSRIESLRAELDNVLAGSCPLCDSVVSGIDKPFINEGEIDTSWTI</sequence>
<dbReference type="GO" id="GO:0048284">
    <property type="term" value="P:organelle fusion"/>
    <property type="evidence" value="ECO:0007669"/>
    <property type="project" value="TreeGrafter"/>
</dbReference>
<evidence type="ECO:0000256" key="3">
    <source>
        <dbReference type="ARBA" id="ARBA00022771"/>
    </source>
</evidence>
<comment type="subcellular location">
    <subcellularLocation>
        <location evidence="6">Endomembrane system</location>
        <topology evidence="6">Peripheral membrane protein</topology>
        <orientation evidence="6">Cytoplasmic side</orientation>
    </subcellularLocation>
</comment>
<feature type="domain" description="Pep3/Vps18 RING C-terminal" evidence="11">
    <location>
        <begin position="1423"/>
        <end position="1481"/>
    </location>
</feature>
<feature type="repeat" description="CHCR" evidence="7">
    <location>
        <begin position="1185"/>
        <end position="1348"/>
    </location>
</feature>
<evidence type="ECO:0000259" key="11">
    <source>
        <dbReference type="Pfam" id="PF26148"/>
    </source>
</evidence>
<comment type="caution">
    <text evidence="12">The sequence shown here is derived from an EMBL/GenBank/DDBJ whole genome shotgun (WGS) entry which is preliminary data.</text>
</comment>
<evidence type="ECO:0000256" key="9">
    <source>
        <dbReference type="SAM" id="MobiDB-lite"/>
    </source>
</evidence>
<accession>A0A8H7HA71</accession>
<dbReference type="GO" id="GO:0005768">
    <property type="term" value="C:endosome"/>
    <property type="evidence" value="ECO:0007669"/>
    <property type="project" value="TreeGrafter"/>
</dbReference>
<dbReference type="InterPro" id="IPR007810">
    <property type="entry name" value="Pep3/Vps18_beta-prop"/>
</dbReference>
<evidence type="ECO:0000259" key="10">
    <source>
        <dbReference type="Pfam" id="PF05131"/>
    </source>
</evidence>
<dbReference type="GO" id="GO:0006904">
    <property type="term" value="P:vesicle docking involved in exocytosis"/>
    <property type="evidence" value="ECO:0007669"/>
    <property type="project" value="TreeGrafter"/>
</dbReference>
<keyword evidence="2" id="KW-0479">Metal-binding</keyword>
<dbReference type="Pfam" id="PF05131">
    <property type="entry name" value="Pep3_Vps18"/>
    <property type="match status" value="1"/>
</dbReference>
<feature type="compositionally biased region" description="Basic and acidic residues" evidence="9">
    <location>
        <begin position="392"/>
        <end position="401"/>
    </location>
</feature>
<dbReference type="GO" id="GO:0030897">
    <property type="term" value="C:HOPS complex"/>
    <property type="evidence" value="ECO:0007669"/>
    <property type="project" value="TreeGrafter"/>
</dbReference>
<dbReference type="PROSITE" id="PS50236">
    <property type="entry name" value="CHCR"/>
    <property type="match status" value="1"/>
</dbReference>
<dbReference type="Proteomes" id="UP000650582">
    <property type="component" value="Unassembled WGS sequence"/>
</dbReference>
<keyword evidence="8" id="KW-0175">Coiled coil</keyword>
<dbReference type="GO" id="GO:0007032">
    <property type="term" value="P:endosome organization"/>
    <property type="evidence" value="ECO:0007669"/>
    <property type="project" value="TreeGrafter"/>
</dbReference>